<dbReference type="EnsemblMetazoa" id="SMAR000908-RA">
    <property type="protein sequence ID" value="SMAR000908-PA"/>
    <property type="gene ID" value="SMAR000908"/>
</dbReference>
<feature type="domain" description="Ribosomal protein mS38 C-terminal" evidence="1">
    <location>
        <begin position="67"/>
        <end position="100"/>
    </location>
</feature>
<organism evidence="2 3">
    <name type="scientific">Strigamia maritima</name>
    <name type="common">European centipede</name>
    <name type="synonym">Geophilus maritimus</name>
    <dbReference type="NCBI Taxonomy" id="126957"/>
    <lineage>
        <taxon>Eukaryota</taxon>
        <taxon>Metazoa</taxon>
        <taxon>Ecdysozoa</taxon>
        <taxon>Arthropoda</taxon>
        <taxon>Myriapoda</taxon>
        <taxon>Chilopoda</taxon>
        <taxon>Pleurostigmophora</taxon>
        <taxon>Geophilomorpha</taxon>
        <taxon>Linotaeniidae</taxon>
        <taxon>Strigamia</taxon>
    </lineage>
</organism>
<keyword evidence="3" id="KW-1185">Reference proteome</keyword>
<evidence type="ECO:0000313" key="3">
    <source>
        <dbReference type="Proteomes" id="UP000014500"/>
    </source>
</evidence>
<dbReference type="PhylomeDB" id="T1IJ51"/>
<reference evidence="3" key="1">
    <citation type="submission" date="2011-05" db="EMBL/GenBank/DDBJ databases">
        <authorList>
            <person name="Richards S.R."/>
            <person name="Qu J."/>
            <person name="Jiang H."/>
            <person name="Jhangiani S.N."/>
            <person name="Agravi P."/>
            <person name="Goodspeed R."/>
            <person name="Gross S."/>
            <person name="Mandapat C."/>
            <person name="Jackson L."/>
            <person name="Mathew T."/>
            <person name="Pu L."/>
            <person name="Thornton R."/>
            <person name="Saada N."/>
            <person name="Wilczek-Boney K.B."/>
            <person name="Lee S."/>
            <person name="Kovar C."/>
            <person name="Wu Y."/>
            <person name="Scherer S.E."/>
            <person name="Worley K.C."/>
            <person name="Muzny D.M."/>
            <person name="Gibbs R."/>
        </authorList>
    </citation>
    <scope>NUCLEOTIDE SEQUENCE</scope>
    <source>
        <strain evidence="3">Brora</strain>
    </source>
</reference>
<dbReference type="InterPro" id="IPR013177">
    <property type="entry name" value="Ribosomal_mS38_C"/>
</dbReference>
<dbReference type="AlphaFoldDB" id="T1IJ51"/>
<evidence type="ECO:0000313" key="2">
    <source>
        <dbReference type="EnsemblMetazoa" id="SMAR000908-PA"/>
    </source>
</evidence>
<dbReference type="EMBL" id="JH430223">
    <property type="status" value="NOT_ANNOTATED_CDS"/>
    <property type="molecule type" value="Genomic_DNA"/>
</dbReference>
<dbReference type="Proteomes" id="UP000014500">
    <property type="component" value="Unassembled WGS sequence"/>
</dbReference>
<evidence type="ECO:0000259" key="1">
    <source>
        <dbReference type="SMART" id="SM01155"/>
    </source>
</evidence>
<reference evidence="2" key="2">
    <citation type="submission" date="2015-02" db="UniProtKB">
        <authorList>
            <consortium name="EnsemblMetazoa"/>
        </authorList>
    </citation>
    <scope>IDENTIFICATION</scope>
</reference>
<name>T1IJ51_STRMM</name>
<accession>T1IJ51</accession>
<proteinExistence type="predicted"/>
<dbReference type="STRING" id="126957.T1IJ51"/>
<protein>
    <recommendedName>
        <fullName evidence="1">Ribosomal protein mS38 C-terminal domain-containing protein</fullName>
    </recommendedName>
</protein>
<dbReference type="SMART" id="SM01155">
    <property type="entry name" value="DUF1713"/>
    <property type="match status" value="1"/>
</dbReference>
<sequence length="176" mass="20781">MLGNVINLIQGKVPAFPRFPVNYTIPSIPKLPFLDPITSTILPLDILDPSVKVGIAEPQPEKPIEKQAARLLVIRKRKMKKHQLRKLRKRMLIQWAHRRLIREQRKEKVFQAELLAQIKEAEIFDPEKWVNDFIERSNRHAKLKEREAYYATPEGLRVKLKLINEKKRIKPADWKD</sequence>
<dbReference type="eggNOG" id="ENOG502SFGU">
    <property type="taxonomic scope" value="Eukaryota"/>
</dbReference>
<dbReference type="HOGENOM" id="CLU_1527096_0_0_1"/>